<proteinExistence type="inferred from homology"/>
<feature type="region of interest" description="Disordered" evidence="4">
    <location>
        <begin position="1"/>
        <end position="27"/>
    </location>
</feature>
<dbReference type="InterPro" id="IPR023335">
    <property type="entry name" value="ATP12_ortho_dom_sf"/>
</dbReference>
<name>K8P8N4_9BRAD</name>
<protein>
    <recommendedName>
        <fullName evidence="7">ATPase</fullName>
    </recommendedName>
</protein>
<keyword evidence="3" id="KW-0143">Chaperone</keyword>
<dbReference type="Gene3D" id="3.30.2180.10">
    <property type="entry name" value="ATP12-like"/>
    <property type="match status" value="1"/>
</dbReference>
<dbReference type="PANTHER" id="PTHR21013:SF10">
    <property type="entry name" value="ATP SYNTHASE MITOCHONDRIAL F1 COMPLEX ASSEMBLY FACTOR 2"/>
    <property type="match status" value="1"/>
</dbReference>
<dbReference type="HOGENOM" id="CLU_047893_3_0_5"/>
<dbReference type="InterPro" id="IPR042272">
    <property type="entry name" value="ATP12_ATP_synth-F1-assembly_N"/>
</dbReference>
<evidence type="ECO:0000256" key="2">
    <source>
        <dbReference type="ARBA" id="ARBA00022946"/>
    </source>
</evidence>
<dbReference type="OrthoDB" id="9797825at2"/>
<reference evidence="5 6" key="1">
    <citation type="submission" date="2012-04" db="EMBL/GenBank/DDBJ databases">
        <title>The Genome Sequence of Afipia clevelandensis ATCC 49720.</title>
        <authorList>
            <consortium name="The Broad Institute Genome Sequencing Platform"/>
            <person name="Earl A."/>
            <person name="Ward D."/>
            <person name="Feldgarden M."/>
            <person name="Gevers D."/>
            <person name="Huys G."/>
            <person name="Walker B."/>
            <person name="Young S.K."/>
            <person name="Zeng Q."/>
            <person name="Gargeya S."/>
            <person name="Fitzgerald M."/>
            <person name="Haas B."/>
            <person name="Abouelleil A."/>
            <person name="Alvarado L."/>
            <person name="Arachchi H.M."/>
            <person name="Berlin A."/>
            <person name="Chapman S.B."/>
            <person name="Goldberg J."/>
            <person name="Griggs A."/>
            <person name="Gujja S."/>
            <person name="Hansen M."/>
            <person name="Howarth C."/>
            <person name="Imamovic A."/>
            <person name="Larimer J."/>
            <person name="McCowen C."/>
            <person name="Montmayeur A."/>
            <person name="Murphy C."/>
            <person name="Neiman D."/>
            <person name="Pearson M."/>
            <person name="Priest M."/>
            <person name="Roberts A."/>
            <person name="Saif S."/>
            <person name="Shea T."/>
            <person name="Sisk P."/>
            <person name="Sykes S."/>
            <person name="Wortman J."/>
            <person name="Nusbaum C."/>
            <person name="Birren B."/>
        </authorList>
    </citation>
    <scope>NUCLEOTIDE SEQUENCE [LARGE SCALE GENOMIC DNA]</scope>
    <source>
        <strain evidence="5 6">ATCC 49720</strain>
    </source>
</reference>
<keyword evidence="6" id="KW-1185">Reference proteome</keyword>
<evidence type="ECO:0008006" key="7">
    <source>
        <dbReference type="Google" id="ProtNLM"/>
    </source>
</evidence>
<dbReference type="RefSeq" id="WP_002712262.1">
    <property type="nucleotide sequence ID" value="NZ_KB375281.1"/>
</dbReference>
<dbReference type="Proteomes" id="UP000001095">
    <property type="component" value="Unassembled WGS sequence"/>
</dbReference>
<evidence type="ECO:0000256" key="3">
    <source>
        <dbReference type="ARBA" id="ARBA00023186"/>
    </source>
</evidence>
<evidence type="ECO:0000256" key="4">
    <source>
        <dbReference type="SAM" id="MobiDB-lite"/>
    </source>
</evidence>
<organism evidence="5 6">
    <name type="scientific">Afipia clevelandensis ATCC 49720</name>
    <dbReference type="NCBI Taxonomy" id="883079"/>
    <lineage>
        <taxon>Bacteria</taxon>
        <taxon>Pseudomonadati</taxon>
        <taxon>Pseudomonadota</taxon>
        <taxon>Alphaproteobacteria</taxon>
        <taxon>Hyphomicrobiales</taxon>
        <taxon>Nitrobacteraceae</taxon>
        <taxon>Afipia</taxon>
    </lineage>
</organism>
<comment type="caution">
    <text evidence="5">The sequence shown here is derived from an EMBL/GenBank/DDBJ whole genome shotgun (WGS) entry which is preliminary data.</text>
</comment>
<sequence>MRELFDDIEGKLSPDPREASQKSSRTPLRKKFYTSAGVAEGPGGFGVTLDGKQVRTPGKNLLAAPTRDLAEAIAAEWDAQGEHIDPMSMPLTRLANSVIDGVAANVQAVADDAAKYLETDLLFYRAGFPDALVARQAEHWDPVLRWAADSLGAHFILGEGVVHVRQPETAVAAARAALPSEAWPAGAFHVVTTMTGSALLALALKHGILDGSQVWAAAHVDEDWNSEKWGADEEVAARRASKFRDFEAAVRVLKALA</sequence>
<dbReference type="AlphaFoldDB" id="K8P8N4"/>
<dbReference type="PATRIC" id="fig|883079.3.peg.1415"/>
<dbReference type="Gene3D" id="1.10.3580.10">
    <property type="entry name" value="ATP12 ATPase"/>
    <property type="match status" value="1"/>
</dbReference>
<keyword evidence="2" id="KW-0809">Transit peptide</keyword>
<evidence type="ECO:0000256" key="1">
    <source>
        <dbReference type="ARBA" id="ARBA00008231"/>
    </source>
</evidence>
<accession>K8P8N4</accession>
<gene>
    <name evidence="5" type="ORF">HMPREF9696_01396</name>
</gene>
<dbReference type="GO" id="GO:0043461">
    <property type="term" value="P:proton-transporting ATP synthase complex assembly"/>
    <property type="evidence" value="ECO:0007669"/>
    <property type="project" value="InterPro"/>
</dbReference>
<feature type="compositionally biased region" description="Basic and acidic residues" evidence="4">
    <location>
        <begin position="1"/>
        <end position="20"/>
    </location>
</feature>
<dbReference type="PANTHER" id="PTHR21013">
    <property type="entry name" value="ATP SYNTHASE MITOCHONDRIAL F1 COMPLEX ASSEMBLY FACTOR 2/ATP12 PROTEIN, MITOCHONDRIAL PRECURSOR"/>
    <property type="match status" value="1"/>
</dbReference>
<evidence type="ECO:0000313" key="5">
    <source>
        <dbReference type="EMBL" id="EKS38927.1"/>
    </source>
</evidence>
<dbReference type="Pfam" id="PF07542">
    <property type="entry name" value="ATP12"/>
    <property type="match status" value="1"/>
</dbReference>
<evidence type="ECO:0000313" key="6">
    <source>
        <dbReference type="Proteomes" id="UP000001095"/>
    </source>
</evidence>
<comment type="similarity">
    <text evidence="1">Belongs to the ATP12 family.</text>
</comment>
<dbReference type="SUPFAM" id="SSF160909">
    <property type="entry name" value="ATP12-like"/>
    <property type="match status" value="1"/>
</dbReference>
<dbReference type="EMBL" id="AGWY01000006">
    <property type="protein sequence ID" value="EKS38927.1"/>
    <property type="molecule type" value="Genomic_DNA"/>
</dbReference>
<dbReference type="InterPro" id="IPR011419">
    <property type="entry name" value="ATP12_ATP_synth-F1-assembly"/>
</dbReference>